<accession>A0A1Y6EM11</accession>
<evidence type="ECO:0000259" key="5">
    <source>
        <dbReference type="PROSITE" id="PS50977"/>
    </source>
</evidence>
<evidence type="ECO:0000256" key="1">
    <source>
        <dbReference type="ARBA" id="ARBA00023015"/>
    </source>
</evidence>
<evidence type="ECO:0000256" key="3">
    <source>
        <dbReference type="ARBA" id="ARBA00023163"/>
    </source>
</evidence>
<gene>
    <name evidence="6" type="ORF">SAMN06297468_0889</name>
</gene>
<evidence type="ECO:0000313" key="6">
    <source>
        <dbReference type="EMBL" id="SMQ63684.1"/>
    </source>
</evidence>
<keyword evidence="7" id="KW-1185">Reference proteome</keyword>
<dbReference type="PROSITE" id="PS50977">
    <property type="entry name" value="HTH_TETR_2"/>
    <property type="match status" value="1"/>
</dbReference>
<dbReference type="PRINTS" id="PR00455">
    <property type="entry name" value="HTHTETR"/>
</dbReference>
<name>A0A1Y6EM11_9SPHN</name>
<dbReference type="Proteomes" id="UP000194420">
    <property type="component" value="Unassembled WGS sequence"/>
</dbReference>
<dbReference type="PANTHER" id="PTHR30055:SF234">
    <property type="entry name" value="HTH-TYPE TRANSCRIPTIONAL REGULATOR BETI"/>
    <property type="match status" value="1"/>
</dbReference>
<dbReference type="EMBL" id="FXWG01000001">
    <property type="protein sequence ID" value="SMQ63684.1"/>
    <property type="molecule type" value="Genomic_DNA"/>
</dbReference>
<sequence length="232" mass="26173">MTTRGQAIYEDAMPPAESARKTAAIPEAKPQRWQQRKAAMTREVILDAATDCLVEDGYAALTTVEVINRAGVSRGAMHHHFANRSELLAALIDHVLHKRLERFLSEYLSTIEDSDPARAIEVATDVHWHSVQTPEYAAYLELLMAARTDAELQAILVPATNAFEREWMSEMEKALPQWMGAPKEMLLANDLAASLHLGLLINRPYFADKERRRAVRDKLVDLVKEVYRTAKP</sequence>
<dbReference type="InterPro" id="IPR050109">
    <property type="entry name" value="HTH-type_TetR-like_transc_reg"/>
</dbReference>
<keyword evidence="2 4" id="KW-0238">DNA-binding</keyword>
<proteinExistence type="predicted"/>
<keyword evidence="3" id="KW-0804">Transcription</keyword>
<reference evidence="7" key="1">
    <citation type="submission" date="2017-04" db="EMBL/GenBank/DDBJ databases">
        <authorList>
            <person name="Varghese N."/>
            <person name="Submissions S."/>
        </authorList>
    </citation>
    <scope>NUCLEOTIDE SEQUENCE [LARGE SCALE GENOMIC DNA]</scope>
</reference>
<dbReference type="Pfam" id="PF00440">
    <property type="entry name" value="TetR_N"/>
    <property type="match status" value="1"/>
</dbReference>
<dbReference type="Gene3D" id="1.10.357.10">
    <property type="entry name" value="Tetracycline Repressor, domain 2"/>
    <property type="match status" value="1"/>
</dbReference>
<dbReference type="AlphaFoldDB" id="A0A1Y6EM11"/>
<dbReference type="PANTHER" id="PTHR30055">
    <property type="entry name" value="HTH-TYPE TRANSCRIPTIONAL REGULATOR RUTR"/>
    <property type="match status" value="1"/>
</dbReference>
<evidence type="ECO:0000256" key="4">
    <source>
        <dbReference type="PROSITE-ProRule" id="PRU00335"/>
    </source>
</evidence>
<evidence type="ECO:0000313" key="7">
    <source>
        <dbReference type="Proteomes" id="UP000194420"/>
    </source>
</evidence>
<organism evidence="6 7">
    <name type="scientific">Altererythrobacter xiamenensis</name>
    <dbReference type="NCBI Taxonomy" id="1316679"/>
    <lineage>
        <taxon>Bacteria</taxon>
        <taxon>Pseudomonadati</taxon>
        <taxon>Pseudomonadota</taxon>
        <taxon>Alphaproteobacteria</taxon>
        <taxon>Sphingomonadales</taxon>
        <taxon>Erythrobacteraceae</taxon>
        <taxon>Altererythrobacter</taxon>
    </lineage>
</organism>
<dbReference type="InterPro" id="IPR001647">
    <property type="entry name" value="HTH_TetR"/>
</dbReference>
<evidence type="ECO:0000256" key="2">
    <source>
        <dbReference type="ARBA" id="ARBA00023125"/>
    </source>
</evidence>
<feature type="DNA-binding region" description="H-T-H motif" evidence="4">
    <location>
        <begin position="62"/>
        <end position="81"/>
    </location>
</feature>
<protein>
    <submittedName>
        <fullName evidence="6">Transcriptional regulator, TetR family</fullName>
    </submittedName>
</protein>
<keyword evidence="1" id="KW-0805">Transcription regulation</keyword>
<dbReference type="GO" id="GO:0003700">
    <property type="term" value="F:DNA-binding transcription factor activity"/>
    <property type="evidence" value="ECO:0007669"/>
    <property type="project" value="TreeGrafter"/>
</dbReference>
<dbReference type="InterPro" id="IPR009057">
    <property type="entry name" value="Homeodomain-like_sf"/>
</dbReference>
<dbReference type="SUPFAM" id="SSF46689">
    <property type="entry name" value="Homeodomain-like"/>
    <property type="match status" value="1"/>
</dbReference>
<dbReference type="GO" id="GO:0000976">
    <property type="term" value="F:transcription cis-regulatory region binding"/>
    <property type="evidence" value="ECO:0007669"/>
    <property type="project" value="TreeGrafter"/>
</dbReference>
<feature type="domain" description="HTH tetR-type" evidence="5">
    <location>
        <begin position="39"/>
        <end position="99"/>
    </location>
</feature>